<evidence type="ECO:0000313" key="7">
    <source>
        <dbReference type="Proteomes" id="UP000663870"/>
    </source>
</evidence>
<sequence>MDHHLNILLKVHLISPSSPSYTRTSPSYIPTSPSYSPTYAPQSPTSSTISSSMSSPHTIHDDDLNDNGNLMD</sequence>
<evidence type="ECO:0000313" key="6">
    <source>
        <dbReference type="Proteomes" id="UP000663836"/>
    </source>
</evidence>
<accession>A0A819XR35</accession>
<organism evidence="5 6">
    <name type="scientific">Rotaria sordida</name>
    <dbReference type="NCBI Taxonomy" id="392033"/>
    <lineage>
        <taxon>Eukaryota</taxon>
        <taxon>Metazoa</taxon>
        <taxon>Spiralia</taxon>
        <taxon>Gnathifera</taxon>
        <taxon>Rotifera</taxon>
        <taxon>Eurotatoria</taxon>
        <taxon>Bdelloidea</taxon>
        <taxon>Philodinida</taxon>
        <taxon>Philodinidae</taxon>
        <taxon>Rotaria</taxon>
    </lineage>
</organism>
<feature type="region of interest" description="Disordered" evidence="1">
    <location>
        <begin position="16"/>
        <end position="72"/>
    </location>
</feature>
<evidence type="ECO:0000313" key="4">
    <source>
        <dbReference type="EMBL" id="CAF1592623.1"/>
    </source>
</evidence>
<dbReference type="AlphaFoldDB" id="A0A819XR35"/>
<reference evidence="5" key="1">
    <citation type="submission" date="2021-02" db="EMBL/GenBank/DDBJ databases">
        <authorList>
            <person name="Nowell W R."/>
        </authorList>
    </citation>
    <scope>NUCLEOTIDE SEQUENCE</scope>
</reference>
<evidence type="ECO:0000256" key="1">
    <source>
        <dbReference type="SAM" id="MobiDB-lite"/>
    </source>
</evidence>
<evidence type="ECO:0000313" key="3">
    <source>
        <dbReference type="EMBL" id="CAF1484271.1"/>
    </source>
</evidence>
<name>A0A819XR35_9BILA</name>
<dbReference type="EMBL" id="CAJNOT010006191">
    <property type="protein sequence ID" value="CAF1484271.1"/>
    <property type="molecule type" value="Genomic_DNA"/>
</dbReference>
<dbReference type="EMBL" id="CAJNOL010004670">
    <property type="protein sequence ID" value="CAF1592623.1"/>
    <property type="molecule type" value="Genomic_DNA"/>
</dbReference>
<dbReference type="Proteomes" id="UP000663836">
    <property type="component" value="Unassembled WGS sequence"/>
</dbReference>
<dbReference type="EMBL" id="CAJOBD010010027">
    <property type="protein sequence ID" value="CAF4145882.1"/>
    <property type="molecule type" value="Genomic_DNA"/>
</dbReference>
<dbReference type="EMBL" id="CAJNOH010003344">
    <property type="protein sequence ID" value="CAF1332808.1"/>
    <property type="molecule type" value="Genomic_DNA"/>
</dbReference>
<proteinExistence type="predicted"/>
<dbReference type="Proteomes" id="UP000663854">
    <property type="component" value="Unassembled WGS sequence"/>
</dbReference>
<comment type="caution">
    <text evidence="5">The sequence shown here is derived from an EMBL/GenBank/DDBJ whole genome shotgun (WGS) entry which is preliminary data.</text>
</comment>
<evidence type="ECO:0000313" key="5">
    <source>
        <dbReference type="EMBL" id="CAF4145882.1"/>
    </source>
</evidence>
<dbReference type="Proteomes" id="UP000663870">
    <property type="component" value="Unassembled WGS sequence"/>
</dbReference>
<gene>
    <name evidence="5" type="ORF">JBS370_LOCUS33731</name>
    <name evidence="4" type="ORF">JXQ802_LOCUS47398</name>
    <name evidence="2" type="ORF">PYM288_LOCUS31496</name>
    <name evidence="3" type="ORF">ZHD862_LOCUS36707</name>
</gene>
<feature type="compositionally biased region" description="Low complexity" evidence="1">
    <location>
        <begin position="16"/>
        <end position="57"/>
    </location>
</feature>
<evidence type="ECO:0000313" key="2">
    <source>
        <dbReference type="EMBL" id="CAF1332808.1"/>
    </source>
</evidence>
<protein>
    <submittedName>
        <fullName evidence="5">Uncharacterized protein</fullName>
    </submittedName>
</protein>
<keyword evidence="7" id="KW-1185">Reference proteome</keyword>
<dbReference type="Proteomes" id="UP000663864">
    <property type="component" value="Unassembled WGS sequence"/>
</dbReference>